<evidence type="ECO:0000313" key="6">
    <source>
        <dbReference type="Proteomes" id="UP000001683"/>
    </source>
</evidence>
<dbReference type="OrthoDB" id="9809488at2"/>
<dbReference type="InterPro" id="IPR036779">
    <property type="entry name" value="LysM_dom_sf"/>
</dbReference>
<sequence length="468" mass="53042">MEDKSGNDSLKESFKSIMAPKKLFCGFVAVLTLGAGLYTYSQTKEFNAGYVNTLYIQNEEIAVIDREQRDKIEEILKEIKSEVEDEYDIDNLYIAEELEIEEEHRQTSPTDDMIEIKEKLKENLTFHTRGYALYVDNEKIGVIREELSPDEIAEDVAQHFVDGDIEEVEIEEDIRVETKEIYPGKLIDKDSAISIILNGTEYTETYEVQSGDSLWTIADETDKTVSQLREANPQLDEDEMLRPGEEIELVKTESYVNVRTTKKRKVKESISYDTEYRTDSSLWWDESKVMEPGNVGKREVEYRVHKKNGQEKEQEVLRKEILEEPENQVIVRGSAQRPRAEGDRFLFPINPSSGRFTSGYGPRGAGFHSGVDFAAPRGTPVRAAASGTVTFSGYKGGYGNLIVIEHSGGYETYYAHNSENHVQEGQQVNRGDVIGLVGSTGRSTGAHLHFEIHRHGSHTNPLNYFAPQ</sequence>
<keyword evidence="2" id="KW-1133">Transmembrane helix</keyword>
<dbReference type="RefSeq" id="WP_012449284.1">
    <property type="nucleotide sequence ID" value="NC_010718.1"/>
</dbReference>
<dbReference type="HOGENOM" id="CLU_027710_2_1_9"/>
<dbReference type="InterPro" id="IPR011055">
    <property type="entry name" value="Dup_hybrid_motif"/>
</dbReference>
<organism evidence="5 6">
    <name type="scientific">Natranaerobius thermophilus (strain ATCC BAA-1301 / DSM 18059 / JW/NM-WN-LF)</name>
    <dbReference type="NCBI Taxonomy" id="457570"/>
    <lineage>
        <taxon>Bacteria</taxon>
        <taxon>Bacillati</taxon>
        <taxon>Bacillota</taxon>
        <taxon>Clostridia</taxon>
        <taxon>Natranaerobiales</taxon>
        <taxon>Natranaerobiaceae</taxon>
        <taxon>Natranaerobius</taxon>
    </lineage>
</organism>
<dbReference type="PROSITE" id="PS51109">
    <property type="entry name" value="G5"/>
    <property type="match status" value="1"/>
</dbReference>
<dbReference type="InParanoid" id="B2A446"/>
<keyword evidence="1" id="KW-0732">Signal</keyword>
<dbReference type="PROSITE" id="PS51782">
    <property type="entry name" value="LYSM"/>
    <property type="match status" value="1"/>
</dbReference>
<dbReference type="PANTHER" id="PTHR21666:SF270">
    <property type="entry name" value="MUREIN HYDROLASE ACTIVATOR ENVC"/>
    <property type="match status" value="1"/>
</dbReference>
<keyword evidence="6" id="KW-1185">Reference proteome</keyword>
<evidence type="ECO:0000259" key="4">
    <source>
        <dbReference type="PROSITE" id="PS51782"/>
    </source>
</evidence>
<dbReference type="eggNOG" id="COG3583">
    <property type="taxonomic scope" value="Bacteria"/>
</dbReference>
<reference evidence="5 6" key="1">
    <citation type="submission" date="2008-04" db="EMBL/GenBank/DDBJ databases">
        <title>Complete sequence of chromosome of Natranaerobius thermophilus JW/NM-WN-LF.</title>
        <authorList>
            <consortium name="US DOE Joint Genome Institute"/>
            <person name="Copeland A."/>
            <person name="Lucas S."/>
            <person name="Lapidus A."/>
            <person name="Glavina del Rio T."/>
            <person name="Dalin E."/>
            <person name="Tice H."/>
            <person name="Bruce D."/>
            <person name="Goodwin L."/>
            <person name="Pitluck S."/>
            <person name="Chertkov O."/>
            <person name="Brettin T."/>
            <person name="Detter J.C."/>
            <person name="Han C."/>
            <person name="Kuske C.R."/>
            <person name="Schmutz J."/>
            <person name="Larimer F."/>
            <person name="Land M."/>
            <person name="Hauser L."/>
            <person name="Kyrpides N."/>
            <person name="Lykidis A."/>
            <person name="Mesbah N.M."/>
            <person name="Wiegel J."/>
        </authorList>
    </citation>
    <scope>NUCLEOTIDE SEQUENCE [LARGE SCALE GENOMIC DNA]</scope>
    <source>
        <strain evidence="6">ATCC BAA-1301 / DSM 18059 / JW/NM-WN-LF</strain>
    </source>
</reference>
<dbReference type="CDD" id="cd12797">
    <property type="entry name" value="M23_peptidase"/>
    <property type="match status" value="1"/>
</dbReference>
<dbReference type="SUPFAM" id="SSF51261">
    <property type="entry name" value="Duplicated hybrid motif"/>
    <property type="match status" value="1"/>
</dbReference>
<dbReference type="Gene3D" id="3.10.350.10">
    <property type="entry name" value="LysM domain"/>
    <property type="match status" value="1"/>
</dbReference>
<evidence type="ECO:0000256" key="2">
    <source>
        <dbReference type="SAM" id="Phobius"/>
    </source>
</evidence>
<dbReference type="InterPro" id="IPR016047">
    <property type="entry name" value="M23ase_b-sheet_dom"/>
</dbReference>
<evidence type="ECO:0000313" key="5">
    <source>
        <dbReference type="EMBL" id="ACB86452.1"/>
    </source>
</evidence>
<dbReference type="InterPro" id="IPR050570">
    <property type="entry name" value="Cell_wall_metabolism_enzyme"/>
</dbReference>
<dbReference type="Gene3D" id="2.20.230.10">
    <property type="entry name" value="Resuscitation-promoting factor rpfb"/>
    <property type="match status" value="1"/>
</dbReference>
<proteinExistence type="predicted"/>
<dbReference type="AlphaFoldDB" id="B2A446"/>
<dbReference type="InterPro" id="IPR011098">
    <property type="entry name" value="G5_dom"/>
</dbReference>
<dbReference type="STRING" id="457570.Nther_2905"/>
<evidence type="ECO:0000259" key="3">
    <source>
        <dbReference type="PROSITE" id="PS51109"/>
    </source>
</evidence>
<accession>B2A446</accession>
<dbReference type="Pfam" id="PF07501">
    <property type="entry name" value="G5"/>
    <property type="match status" value="1"/>
</dbReference>
<dbReference type="KEGG" id="nth:Nther_2905"/>
<keyword evidence="2" id="KW-0472">Membrane</keyword>
<keyword evidence="2" id="KW-0812">Transmembrane</keyword>
<dbReference type="Gene3D" id="2.70.70.10">
    <property type="entry name" value="Glucose Permease (Domain IIA)"/>
    <property type="match status" value="1"/>
</dbReference>
<dbReference type="EMBL" id="CP001034">
    <property type="protein sequence ID" value="ACB86452.1"/>
    <property type="molecule type" value="Genomic_DNA"/>
</dbReference>
<evidence type="ECO:0000256" key="1">
    <source>
        <dbReference type="ARBA" id="ARBA00022729"/>
    </source>
</evidence>
<dbReference type="eggNOG" id="COG0739">
    <property type="taxonomic scope" value="Bacteria"/>
</dbReference>
<protein>
    <submittedName>
        <fullName evidence="5">Peptidase M23</fullName>
    </submittedName>
</protein>
<feature type="domain" description="G5" evidence="3">
    <location>
        <begin position="256"/>
        <end position="336"/>
    </location>
</feature>
<feature type="domain" description="LysM" evidence="4">
    <location>
        <begin position="204"/>
        <end position="249"/>
    </location>
</feature>
<dbReference type="MEROPS" id="M23.009"/>
<name>B2A446_NATTJ</name>
<dbReference type="SMART" id="SM00257">
    <property type="entry name" value="LysM"/>
    <property type="match status" value="1"/>
</dbReference>
<dbReference type="Pfam" id="PF01476">
    <property type="entry name" value="LysM"/>
    <property type="match status" value="1"/>
</dbReference>
<dbReference type="GO" id="GO:0004222">
    <property type="term" value="F:metalloendopeptidase activity"/>
    <property type="evidence" value="ECO:0007669"/>
    <property type="project" value="TreeGrafter"/>
</dbReference>
<dbReference type="SMART" id="SM01208">
    <property type="entry name" value="G5"/>
    <property type="match status" value="1"/>
</dbReference>
<dbReference type="CDD" id="cd00118">
    <property type="entry name" value="LysM"/>
    <property type="match status" value="1"/>
</dbReference>
<dbReference type="SUPFAM" id="SSF54106">
    <property type="entry name" value="LysM domain"/>
    <property type="match status" value="1"/>
</dbReference>
<gene>
    <name evidence="5" type="ordered locus">Nther_2905</name>
</gene>
<dbReference type="Proteomes" id="UP000001683">
    <property type="component" value="Chromosome"/>
</dbReference>
<dbReference type="Pfam" id="PF01551">
    <property type="entry name" value="Peptidase_M23"/>
    <property type="match status" value="1"/>
</dbReference>
<feature type="transmembrane region" description="Helical" evidence="2">
    <location>
        <begin position="23"/>
        <end position="40"/>
    </location>
</feature>
<dbReference type="InterPro" id="IPR018392">
    <property type="entry name" value="LysM"/>
</dbReference>
<dbReference type="PANTHER" id="PTHR21666">
    <property type="entry name" value="PEPTIDASE-RELATED"/>
    <property type="match status" value="1"/>
</dbReference>
<reference evidence="5 6" key="2">
    <citation type="journal article" date="2011" name="J. Bacteriol.">
        <title>Complete genome sequence of the anaerobic, halophilic alkalithermophile Natranaerobius thermophilus JW/NM-WN-LF.</title>
        <authorList>
            <person name="Zhao B."/>
            <person name="Mesbah N.M."/>
            <person name="Dalin E."/>
            <person name="Goodwin L."/>
            <person name="Nolan M."/>
            <person name="Pitluck S."/>
            <person name="Chertkov O."/>
            <person name="Brettin T.S."/>
            <person name="Han J."/>
            <person name="Larimer F.W."/>
            <person name="Land M.L."/>
            <person name="Hauser L."/>
            <person name="Kyrpides N."/>
            <person name="Wiegel J."/>
        </authorList>
    </citation>
    <scope>NUCLEOTIDE SEQUENCE [LARGE SCALE GENOMIC DNA]</scope>
    <source>
        <strain evidence="6">ATCC BAA-1301 / DSM 18059 / JW/NM-WN-LF</strain>
    </source>
</reference>